<dbReference type="Gene3D" id="3.80.10.10">
    <property type="entry name" value="Ribonuclease Inhibitor"/>
    <property type="match status" value="1"/>
</dbReference>
<protein>
    <recommendedName>
        <fullName evidence="3">Leucine-rich repeat domain-containing protein</fullName>
    </recommendedName>
</protein>
<accession>A0ABN3A262</accession>
<evidence type="ECO:0000313" key="1">
    <source>
        <dbReference type="EMBL" id="GAA2152373.1"/>
    </source>
</evidence>
<dbReference type="InterPro" id="IPR032675">
    <property type="entry name" value="LRR_dom_sf"/>
</dbReference>
<proteinExistence type="predicted"/>
<gene>
    <name evidence="1" type="ORF">GCM10009727_57990</name>
</gene>
<dbReference type="RefSeq" id="WP_344273924.1">
    <property type="nucleotide sequence ID" value="NZ_BAAAMR010000059.1"/>
</dbReference>
<organism evidence="1 2">
    <name type="scientific">Actinomadura napierensis</name>
    <dbReference type="NCBI Taxonomy" id="267854"/>
    <lineage>
        <taxon>Bacteria</taxon>
        <taxon>Bacillati</taxon>
        <taxon>Actinomycetota</taxon>
        <taxon>Actinomycetes</taxon>
        <taxon>Streptosporangiales</taxon>
        <taxon>Thermomonosporaceae</taxon>
        <taxon>Actinomadura</taxon>
    </lineage>
</organism>
<dbReference type="SUPFAM" id="SSF52058">
    <property type="entry name" value="L domain-like"/>
    <property type="match status" value="1"/>
</dbReference>
<name>A0ABN3A262_9ACTN</name>
<evidence type="ECO:0000313" key="2">
    <source>
        <dbReference type="Proteomes" id="UP001501020"/>
    </source>
</evidence>
<comment type="caution">
    <text evidence="1">The sequence shown here is derived from an EMBL/GenBank/DDBJ whole genome shotgun (WGS) entry which is preliminary data.</text>
</comment>
<dbReference type="EMBL" id="BAAAMR010000059">
    <property type="protein sequence ID" value="GAA2152373.1"/>
    <property type="molecule type" value="Genomic_DNA"/>
</dbReference>
<keyword evidence="2" id="KW-1185">Reference proteome</keyword>
<evidence type="ECO:0008006" key="3">
    <source>
        <dbReference type="Google" id="ProtNLM"/>
    </source>
</evidence>
<sequence>MHWLVCAGLGDLEFLYLERSPVDDLTPLSGLDRLSVLYLRDCREVSDVSALASLPRLHTLDVAGAAPGLDLAPLAGNKKLTVYIVAGQEVRGGEALGRRLKVSPRR</sequence>
<reference evidence="1 2" key="1">
    <citation type="journal article" date="2019" name="Int. J. Syst. Evol. Microbiol.">
        <title>The Global Catalogue of Microorganisms (GCM) 10K type strain sequencing project: providing services to taxonomists for standard genome sequencing and annotation.</title>
        <authorList>
            <consortium name="The Broad Institute Genomics Platform"/>
            <consortium name="The Broad Institute Genome Sequencing Center for Infectious Disease"/>
            <person name="Wu L."/>
            <person name="Ma J."/>
        </authorList>
    </citation>
    <scope>NUCLEOTIDE SEQUENCE [LARGE SCALE GENOMIC DNA]</scope>
    <source>
        <strain evidence="1 2">JCM 13850</strain>
    </source>
</reference>
<dbReference type="Proteomes" id="UP001501020">
    <property type="component" value="Unassembled WGS sequence"/>
</dbReference>